<feature type="region of interest" description="Disordered" evidence="4">
    <location>
        <begin position="852"/>
        <end position="881"/>
    </location>
</feature>
<feature type="compositionally biased region" description="Low complexity" evidence="4">
    <location>
        <begin position="407"/>
        <end position="419"/>
    </location>
</feature>
<keyword evidence="8" id="KW-1185">Reference proteome</keyword>
<feature type="chain" id="PRO_5035875139" description="Serpin domain-containing protein" evidence="5">
    <location>
        <begin position="27"/>
        <end position="1586"/>
    </location>
</feature>
<reference evidence="7" key="1">
    <citation type="journal article" date="2021" name="Mol. Ecol. Resour.">
        <title>Apolygus lucorum genome provides insights into omnivorousness and mesophyll feeding.</title>
        <authorList>
            <person name="Liu Y."/>
            <person name="Liu H."/>
            <person name="Wang H."/>
            <person name="Huang T."/>
            <person name="Liu B."/>
            <person name="Yang B."/>
            <person name="Yin L."/>
            <person name="Li B."/>
            <person name="Zhang Y."/>
            <person name="Zhang S."/>
            <person name="Jiang F."/>
            <person name="Zhang X."/>
            <person name="Ren Y."/>
            <person name="Wang B."/>
            <person name="Wang S."/>
            <person name="Lu Y."/>
            <person name="Wu K."/>
            <person name="Fan W."/>
            <person name="Wang G."/>
        </authorList>
    </citation>
    <scope>NUCLEOTIDE SEQUENCE</scope>
    <source>
        <strain evidence="7">12Hb</strain>
    </source>
</reference>
<dbReference type="InterPro" id="IPR036186">
    <property type="entry name" value="Serpin_sf"/>
</dbReference>
<feature type="compositionally biased region" description="Low complexity" evidence="4">
    <location>
        <begin position="922"/>
        <end position="939"/>
    </location>
</feature>
<dbReference type="InterPro" id="IPR023795">
    <property type="entry name" value="Serpin_CS"/>
</dbReference>
<dbReference type="PANTHER" id="PTHR11461:SF372">
    <property type="entry name" value="ACCESSORY GLAND PROTEIN ACP76A-RELATED"/>
    <property type="match status" value="1"/>
</dbReference>
<evidence type="ECO:0000256" key="4">
    <source>
        <dbReference type="SAM" id="MobiDB-lite"/>
    </source>
</evidence>
<dbReference type="Pfam" id="PF00079">
    <property type="entry name" value="Serpin"/>
    <property type="match status" value="1"/>
</dbReference>
<feature type="region of interest" description="Disordered" evidence="4">
    <location>
        <begin position="1515"/>
        <end position="1553"/>
    </location>
</feature>
<comment type="caution">
    <text evidence="7">The sequence shown here is derived from an EMBL/GenBank/DDBJ whole genome shotgun (WGS) entry which is preliminary data.</text>
</comment>
<feature type="compositionally biased region" description="Low complexity" evidence="4">
    <location>
        <begin position="222"/>
        <end position="240"/>
    </location>
</feature>
<evidence type="ECO:0000259" key="6">
    <source>
        <dbReference type="SMART" id="SM00093"/>
    </source>
</evidence>
<feature type="signal peptide" evidence="5">
    <location>
        <begin position="1"/>
        <end position="26"/>
    </location>
</feature>
<evidence type="ECO:0000256" key="2">
    <source>
        <dbReference type="ARBA" id="ARBA00022900"/>
    </source>
</evidence>
<keyword evidence="2" id="KW-0722">Serine protease inhibitor</keyword>
<dbReference type="SUPFAM" id="SSF56574">
    <property type="entry name" value="Serpins"/>
    <property type="match status" value="1"/>
</dbReference>
<dbReference type="Gene3D" id="2.30.39.10">
    <property type="entry name" value="Alpha-1-antitrypsin, domain 1"/>
    <property type="match status" value="1"/>
</dbReference>
<keyword evidence="5" id="KW-0732">Signal</keyword>
<comment type="similarity">
    <text evidence="3">Belongs to the serpin family.</text>
</comment>
<dbReference type="Proteomes" id="UP000466442">
    <property type="component" value="Unassembled WGS sequence"/>
</dbReference>
<dbReference type="InterPro" id="IPR042185">
    <property type="entry name" value="Serpin_sf_2"/>
</dbReference>
<dbReference type="GO" id="GO:0004867">
    <property type="term" value="F:serine-type endopeptidase inhibitor activity"/>
    <property type="evidence" value="ECO:0007669"/>
    <property type="project" value="UniProtKB-KW"/>
</dbReference>
<evidence type="ECO:0000313" key="8">
    <source>
        <dbReference type="Proteomes" id="UP000466442"/>
    </source>
</evidence>
<feature type="compositionally biased region" description="Low complexity" evidence="4">
    <location>
        <begin position="853"/>
        <end position="881"/>
    </location>
</feature>
<dbReference type="InterPro" id="IPR023796">
    <property type="entry name" value="Serpin_dom"/>
</dbReference>
<feature type="compositionally biased region" description="Polar residues" evidence="4">
    <location>
        <begin position="420"/>
        <end position="453"/>
    </location>
</feature>
<feature type="compositionally biased region" description="Polar residues" evidence="4">
    <location>
        <begin position="543"/>
        <end position="560"/>
    </location>
</feature>
<protein>
    <recommendedName>
        <fullName evidence="6">Serpin domain-containing protein</fullName>
    </recommendedName>
</protein>
<feature type="compositionally biased region" description="Low complexity" evidence="4">
    <location>
        <begin position="352"/>
        <end position="361"/>
    </location>
</feature>
<dbReference type="InterPro" id="IPR000215">
    <property type="entry name" value="Serpin_fam"/>
</dbReference>
<feature type="compositionally biased region" description="Pro residues" evidence="4">
    <location>
        <begin position="1070"/>
        <end position="1082"/>
    </location>
</feature>
<proteinExistence type="inferred from homology"/>
<feature type="compositionally biased region" description="Basic and acidic residues" evidence="4">
    <location>
        <begin position="945"/>
        <end position="964"/>
    </location>
</feature>
<feature type="region of interest" description="Disordered" evidence="4">
    <location>
        <begin position="543"/>
        <end position="575"/>
    </location>
</feature>
<evidence type="ECO:0000313" key="7">
    <source>
        <dbReference type="EMBL" id="KAF6198801.1"/>
    </source>
</evidence>
<name>A0A8S9WRQ9_APOLU</name>
<accession>A0A8S9WRQ9</accession>
<evidence type="ECO:0000256" key="1">
    <source>
        <dbReference type="ARBA" id="ARBA00022690"/>
    </source>
</evidence>
<feature type="compositionally biased region" description="Basic and acidic residues" evidence="4">
    <location>
        <begin position="1515"/>
        <end position="1537"/>
    </location>
</feature>
<dbReference type="InterPro" id="IPR042178">
    <property type="entry name" value="Serpin_sf_1"/>
</dbReference>
<gene>
    <name evidence="7" type="ORF">GE061_006824</name>
</gene>
<feature type="region of interest" description="Disordered" evidence="4">
    <location>
        <begin position="202"/>
        <end position="271"/>
    </location>
</feature>
<feature type="compositionally biased region" description="Polar residues" evidence="4">
    <location>
        <begin position="300"/>
        <end position="310"/>
    </location>
</feature>
<dbReference type="Gene3D" id="3.30.497.10">
    <property type="entry name" value="Antithrombin, subunit I, domain 2"/>
    <property type="match status" value="1"/>
</dbReference>
<evidence type="ECO:0000256" key="5">
    <source>
        <dbReference type="SAM" id="SignalP"/>
    </source>
</evidence>
<feature type="compositionally biased region" description="Pro residues" evidence="4">
    <location>
        <begin position="1544"/>
        <end position="1553"/>
    </location>
</feature>
<dbReference type="PROSITE" id="PS00284">
    <property type="entry name" value="SERPIN"/>
    <property type="match status" value="1"/>
</dbReference>
<organism evidence="7 8">
    <name type="scientific">Apolygus lucorum</name>
    <name type="common">Small green plant bug</name>
    <name type="synonym">Lygocoris lucorum</name>
    <dbReference type="NCBI Taxonomy" id="248454"/>
    <lineage>
        <taxon>Eukaryota</taxon>
        <taxon>Metazoa</taxon>
        <taxon>Ecdysozoa</taxon>
        <taxon>Arthropoda</taxon>
        <taxon>Hexapoda</taxon>
        <taxon>Insecta</taxon>
        <taxon>Pterygota</taxon>
        <taxon>Neoptera</taxon>
        <taxon>Paraneoptera</taxon>
        <taxon>Hemiptera</taxon>
        <taxon>Heteroptera</taxon>
        <taxon>Panheteroptera</taxon>
        <taxon>Cimicomorpha</taxon>
        <taxon>Miridae</taxon>
        <taxon>Mirini</taxon>
        <taxon>Apolygus</taxon>
    </lineage>
</organism>
<feature type="region of interest" description="Disordered" evidence="4">
    <location>
        <begin position="1007"/>
        <end position="1051"/>
    </location>
</feature>
<dbReference type="OrthoDB" id="1063785at2759"/>
<feature type="domain" description="Serpin" evidence="6">
    <location>
        <begin position="1148"/>
        <end position="1582"/>
    </location>
</feature>
<feature type="compositionally biased region" description="Low complexity" evidence="4">
    <location>
        <begin position="312"/>
        <end position="324"/>
    </location>
</feature>
<feature type="region of interest" description="Disordered" evidence="4">
    <location>
        <begin position="1065"/>
        <end position="1111"/>
    </location>
</feature>
<keyword evidence="1" id="KW-0646">Protease inhibitor</keyword>
<sequence length="1586" mass="171059">MSAMRWQRLLLHLATLLLTSAILVSANPVGSDETDGPNNRKLLGSSVVTSVSVIMDHPNGTKTYITDGEPAERPGVVGSPAALMSPDRYEFYSFGKDGELVKKLMTLDQIQGLIAGGDELNAHVEGGRPVHFYQQPLVQAGEPEGVNKVLESVQNVLKSEMETAHIPDHVDMPPVGDDSWSILLPGFLNSELDFKENLQKTTPRPISASKRPVNVPPPFPPTTQSTTVPTTVQPVRVTTPRHPMTTTSPKPPQRPSSQTTMKRPPQSPATTVKYSAHYTTTPPNLKLQSKPATVVKKPSGTMTKPQQQILKTAATTRPTSARPSNLTSTERPKVTTMISPPKKVQNATEPNTTFKPTTAKGTTERMRPSGIPTITHYLPMQTSVGPSEAVKTTKPAVPTKPTPKPTSKPAVKPLKPLVKNQPSTIKATEKYSTTIKATERPTTTIKATERPTTTIKATENATIRVTERPSTVVTTLSVPVAEKLVQKQPASTLDAASSDTINVSVSTPSGQPSTLRVTAATTSRPISTPMRPLSTNKAPVVSIQPNRTTSTGKPAVTTQKPAVKPPRPTVAMSTSSVATHKPVVVMSNKPYDRPFVKIVPNATLAALMAAAKQPATTKIPTPAMTTLSRLPTTAAPDMTTTVFTQTTNQDMSTMLSNELDHAPLKLAASLKEPEQNVFEKVPLMSTTLKDIPTIMSTLMTTEGTTKWEPITNASKTGATLLPYSNTVTTTGNTATTASYAGTTTGNVGTTISTAGTTTGNVGTTTINAGTTAVNVVTTTGADLRTVTASGELSTVTMAASTIVTTDSPPTTFNKVFIINNSEPQTIKLPLIKTTGDKRPSEEMASTVVDWIGSRTESSTTTEYSQTSTTTDAPSTITESPSSTTFKDQVMEEGMSAVANILLDENQSVVNKNTLSAERVTVSETSPTTELTATTRAETTVNDGPAFREEPDERDRVSTRRDDDSWKTTTISTTVADVTSTTSSPPIPTTILASDVKKVVPVMAEQKKVAAKKDGVTPPVQPLKHKPIKESKLNPDSDEQPQESQSLVQSVSTEGTTMMMEQIKLTEKGPSTPPSPPPPPPSAKIPVPMQEPKVPPPALKRPSYSNEVTPPPAIDLHPAPYESMGAEASTAFLAEDVRRFADLCNELAFRLWTALTSKGEKGQISSRSLVMSPFAAVSLLAMVFLGARGATSGQMNEILRLDDMVTFNPHQVLQNVTDSVISSRNVGVATAAFVRQLYSDKSKGKILDFYKERAQQYYGGHVEEVSFSTVGDVVRRRTNLLVKRQTLGKVPEYLRGSSLNLRPPLAAFSANIFQTDCDSGSTDGRDGEMYFVVRPSTRQRRLVPVPAVVWRTGFSAGYEPSLDATSVCLNQDSVVSTLLILPGQQGQVAPGDGLARLEQRLIETSYRRGGWSRLLRSLLPRPGLELQVPRFSHRSVLNVTSALGRMGLKDLFSFKADLRGLNGGATELHLSDMVQVNTFSTCGEEVLGARHHIETYPSSATRSGREDALPNYLDDEPHYEPRRPRYHFNGDDVVDGRPRSGRLPLPAPSTDPAPPRLRFDRPFLYIVRHNPSGIVLHIGRFNPRLLP</sequence>
<dbReference type="EMBL" id="WIXP02000015">
    <property type="protein sequence ID" value="KAF6198801.1"/>
    <property type="molecule type" value="Genomic_DNA"/>
</dbReference>
<feature type="region of interest" description="Disordered" evidence="4">
    <location>
        <begin position="920"/>
        <end position="964"/>
    </location>
</feature>
<evidence type="ECO:0000256" key="3">
    <source>
        <dbReference type="RuleBase" id="RU000411"/>
    </source>
</evidence>
<feature type="compositionally biased region" description="Polar residues" evidence="4">
    <location>
        <begin position="1041"/>
        <end position="1051"/>
    </location>
</feature>
<dbReference type="SMART" id="SM00093">
    <property type="entry name" value="SERPIN"/>
    <property type="match status" value="1"/>
</dbReference>
<dbReference type="PANTHER" id="PTHR11461">
    <property type="entry name" value="SERINE PROTEASE INHIBITOR, SERPIN"/>
    <property type="match status" value="1"/>
</dbReference>
<dbReference type="GO" id="GO:0005615">
    <property type="term" value="C:extracellular space"/>
    <property type="evidence" value="ECO:0007669"/>
    <property type="project" value="InterPro"/>
</dbReference>
<feature type="region of interest" description="Disordered" evidence="4">
    <location>
        <begin position="296"/>
        <end position="453"/>
    </location>
</feature>